<protein>
    <submittedName>
        <fullName evidence="3">Membrane-associated protein, putative</fullName>
    </submittedName>
</protein>
<proteinExistence type="predicted"/>
<feature type="transmembrane region" description="Helical" evidence="2">
    <location>
        <begin position="30"/>
        <end position="49"/>
    </location>
</feature>
<gene>
    <name evidence="3" type="ORF">BSAL_59940</name>
</gene>
<feature type="transmembrane region" description="Helical" evidence="2">
    <location>
        <begin position="69"/>
        <end position="88"/>
    </location>
</feature>
<dbReference type="OMA" id="ERNMYIH"/>
<keyword evidence="2" id="KW-0812">Transmembrane</keyword>
<feature type="coiled-coil region" evidence="1">
    <location>
        <begin position="129"/>
        <end position="156"/>
    </location>
</feature>
<name>A0A0S4IVS1_BODSA</name>
<dbReference type="Proteomes" id="UP000051952">
    <property type="component" value="Unassembled WGS sequence"/>
</dbReference>
<evidence type="ECO:0000313" key="3">
    <source>
        <dbReference type="EMBL" id="CUF18891.1"/>
    </source>
</evidence>
<evidence type="ECO:0000313" key="4">
    <source>
        <dbReference type="Proteomes" id="UP000051952"/>
    </source>
</evidence>
<sequence>MPFLLFCFKESKVVIFHPKKKKMNLQIGELYIIIPSFIVFLLFLIPVPGVSNIVTKVVLALESLRVSGVSVLLIATGTTFAFFLNQWLEIQKREGSRPKPTDLDLMLQWQGKKWKSERDLYIHAIAFILLAAITKLARLNEQQRKLKTQLAVAGNTLNAKKSN</sequence>
<keyword evidence="2" id="KW-0472">Membrane</keyword>
<evidence type="ECO:0000256" key="1">
    <source>
        <dbReference type="SAM" id="Coils"/>
    </source>
</evidence>
<organism evidence="3 4">
    <name type="scientific">Bodo saltans</name>
    <name type="common">Flagellated protozoan</name>
    <dbReference type="NCBI Taxonomy" id="75058"/>
    <lineage>
        <taxon>Eukaryota</taxon>
        <taxon>Discoba</taxon>
        <taxon>Euglenozoa</taxon>
        <taxon>Kinetoplastea</taxon>
        <taxon>Metakinetoplastina</taxon>
        <taxon>Eubodonida</taxon>
        <taxon>Bodonidae</taxon>
        <taxon>Bodo</taxon>
    </lineage>
</organism>
<accession>A0A0S4IVS1</accession>
<dbReference type="EMBL" id="CYKH01000261">
    <property type="protein sequence ID" value="CUF18891.1"/>
    <property type="molecule type" value="Genomic_DNA"/>
</dbReference>
<evidence type="ECO:0000256" key="2">
    <source>
        <dbReference type="SAM" id="Phobius"/>
    </source>
</evidence>
<dbReference type="AlphaFoldDB" id="A0A0S4IVS1"/>
<feature type="transmembrane region" description="Helical" evidence="2">
    <location>
        <begin position="120"/>
        <end position="137"/>
    </location>
</feature>
<reference evidence="4" key="1">
    <citation type="submission" date="2015-09" db="EMBL/GenBank/DDBJ databases">
        <authorList>
            <consortium name="Pathogen Informatics"/>
        </authorList>
    </citation>
    <scope>NUCLEOTIDE SEQUENCE [LARGE SCALE GENOMIC DNA]</scope>
    <source>
        <strain evidence="4">Lake Konstanz</strain>
    </source>
</reference>
<keyword evidence="2" id="KW-1133">Transmembrane helix</keyword>
<dbReference type="VEuPathDB" id="TriTrypDB:BSAL_59940"/>
<keyword evidence="1" id="KW-0175">Coiled coil</keyword>
<keyword evidence="4" id="KW-1185">Reference proteome</keyword>
<dbReference type="OrthoDB" id="247630at2759"/>